<dbReference type="InterPro" id="IPR001763">
    <property type="entry name" value="Rhodanese-like_dom"/>
</dbReference>
<dbReference type="PROSITE" id="PS50206">
    <property type="entry name" value="RHODANESE_3"/>
    <property type="match status" value="1"/>
</dbReference>
<comment type="caution">
    <text evidence="2">The sequence shown here is derived from an EMBL/GenBank/DDBJ whole genome shotgun (WGS) entry which is preliminary data.</text>
</comment>
<organism evidence="2 3">
    <name type="scientific">Candidatus Blautia pullicola</name>
    <dbReference type="NCBI Taxonomy" id="2838498"/>
    <lineage>
        <taxon>Bacteria</taxon>
        <taxon>Bacillati</taxon>
        <taxon>Bacillota</taxon>
        <taxon>Clostridia</taxon>
        <taxon>Lachnospirales</taxon>
        <taxon>Lachnospiraceae</taxon>
        <taxon>Blautia</taxon>
    </lineage>
</organism>
<dbReference type="SMART" id="SM00450">
    <property type="entry name" value="RHOD"/>
    <property type="match status" value="1"/>
</dbReference>
<dbReference type="EMBL" id="DXBG01000133">
    <property type="protein sequence ID" value="HIZ65372.1"/>
    <property type="molecule type" value="Genomic_DNA"/>
</dbReference>
<evidence type="ECO:0000259" key="1">
    <source>
        <dbReference type="PROSITE" id="PS50206"/>
    </source>
</evidence>
<sequence>MQSIETISADELDSYIGRQDALIIDLRDEKAYQESHLRTAVNIPYEELEECRKLSRKKLLILYCDRGSASLFAARELMKMGFQVKSVVGGIRCYQGSGLYFPHRHSIMKDKY</sequence>
<accession>A0A9D2FRH2</accession>
<feature type="domain" description="Rhodanese" evidence="1">
    <location>
        <begin position="17"/>
        <end position="102"/>
    </location>
</feature>
<dbReference type="InterPro" id="IPR036873">
    <property type="entry name" value="Rhodanese-like_dom_sf"/>
</dbReference>
<gene>
    <name evidence="2" type="ORF">H9809_05675</name>
</gene>
<dbReference type="CDD" id="cd00158">
    <property type="entry name" value="RHOD"/>
    <property type="match status" value="1"/>
</dbReference>
<dbReference type="Pfam" id="PF00581">
    <property type="entry name" value="Rhodanese"/>
    <property type="match status" value="1"/>
</dbReference>
<reference evidence="2" key="2">
    <citation type="submission" date="2021-04" db="EMBL/GenBank/DDBJ databases">
        <authorList>
            <person name="Gilroy R."/>
        </authorList>
    </citation>
    <scope>NUCLEOTIDE SEQUENCE</scope>
    <source>
        <strain evidence="2">1068</strain>
    </source>
</reference>
<reference evidence="2" key="1">
    <citation type="journal article" date="2021" name="PeerJ">
        <title>Extensive microbial diversity within the chicken gut microbiome revealed by metagenomics and culture.</title>
        <authorList>
            <person name="Gilroy R."/>
            <person name="Ravi A."/>
            <person name="Getino M."/>
            <person name="Pursley I."/>
            <person name="Horton D.L."/>
            <person name="Alikhan N.F."/>
            <person name="Baker D."/>
            <person name="Gharbi K."/>
            <person name="Hall N."/>
            <person name="Watson M."/>
            <person name="Adriaenssens E.M."/>
            <person name="Foster-Nyarko E."/>
            <person name="Jarju S."/>
            <person name="Secka A."/>
            <person name="Antonio M."/>
            <person name="Oren A."/>
            <person name="Chaudhuri R.R."/>
            <person name="La Ragione R."/>
            <person name="Hildebrand F."/>
            <person name="Pallen M.J."/>
        </authorList>
    </citation>
    <scope>NUCLEOTIDE SEQUENCE</scope>
    <source>
        <strain evidence="2">1068</strain>
    </source>
</reference>
<protein>
    <submittedName>
        <fullName evidence="2">Rhodanese-like domain-containing protein</fullName>
    </submittedName>
</protein>
<dbReference type="PANTHER" id="PTHR43031:SF1">
    <property type="entry name" value="PYRIDINE NUCLEOTIDE-DISULPHIDE OXIDOREDUCTASE"/>
    <property type="match status" value="1"/>
</dbReference>
<dbReference type="AlphaFoldDB" id="A0A9D2FRH2"/>
<dbReference type="InterPro" id="IPR050229">
    <property type="entry name" value="GlpE_sulfurtransferase"/>
</dbReference>
<dbReference type="SUPFAM" id="SSF52821">
    <property type="entry name" value="Rhodanese/Cell cycle control phosphatase"/>
    <property type="match status" value="1"/>
</dbReference>
<dbReference type="Gene3D" id="3.40.250.10">
    <property type="entry name" value="Rhodanese-like domain"/>
    <property type="match status" value="1"/>
</dbReference>
<dbReference type="Proteomes" id="UP000824056">
    <property type="component" value="Unassembled WGS sequence"/>
</dbReference>
<evidence type="ECO:0000313" key="3">
    <source>
        <dbReference type="Proteomes" id="UP000824056"/>
    </source>
</evidence>
<evidence type="ECO:0000313" key="2">
    <source>
        <dbReference type="EMBL" id="HIZ65372.1"/>
    </source>
</evidence>
<dbReference type="PANTHER" id="PTHR43031">
    <property type="entry name" value="FAD-DEPENDENT OXIDOREDUCTASE"/>
    <property type="match status" value="1"/>
</dbReference>
<name>A0A9D2FRH2_9FIRM</name>
<proteinExistence type="predicted"/>